<evidence type="ECO:0000256" key="4">
    <source>
        <dbReference type="ARBA" id="ARBA00017394"/>
    </source>
</evidence>
<evidence type="ECO:0000256" key="8">
    <source>
        <dbReference type="ARBA" id="ARBA00022723"/>
    </source>
</evidence>
<dbReference type="GO" id="GO:0005524">
    <property type="term" value="F:ATP binding"/>
    <property type="evidence" value="ECO:0007669"/>
    <property type="project" value="UniProtKB-KW"/>
</dbReference>
<evidence type="ECO:0000256" key="6">
    <source>
        <dbReference type="ARBA" id="ARBA00022643"/>
    </source>
</evidence>
<evidence type="ECO:0000256" key="14">
    <source>
        <dbReference type="ARBA" id="ARBA00050912"/>
    </source>
</evidence>
<reference evidence="18 19" key="2">
    <citation type="journal article" date="2010" name="Nucleic Acids Res.">
        <title>BeetleBase in 2010: revisions to provide comprehensive genomic information for Tribolium castaneum.</title>
        <authorList>
            <person name="Kim H.S."/>
            <person name="Murphy T."/>
            <person name="Xia J."/>
            <person name="Caragea D."/>
            <person name="Park Y."/>
            <person name="Beeman R.W."/>
            <person name="Lorenzen M.D."/>
            <person name="Butcher S."/>
            <person name="Manak J.R."/>
            <person name="Brown S.J."/>
        </authorList>
    </citation>
    <scope>GENOME REANNOTATION</scope>
    <source>
        <strain evidence="18 19">Georgia GA2</strain>
    </source>
</reference>
<dbReference type="EMBL" id="KQ971354">
    <property type="protein sequence ID" value="EFA06175.2"/>
    <property type="molecule type" value="Genomic_DNA"/>
</dbReference>
<dbReference type="InterPro" id="IPR023468">
    <property type="entry name" value="Riboflavin_kinase"/>
</dbReference>
<dbReference type="FunFam" id="2.40.30.30:FF:000002">
    <property type="entry name" value="Riboflavin kinase, putative"/>
    <property type="match status" value="1"/>
</dbReference>
<dbReference type="GO" id="GO:0009231">
    <property type="term" value="P:riboflavin biosynthetic process"/>
    <property type="evidence" value="ECO:0007669"/>
    <property type="project" value="InterPro"/>
</dbReference>
<organism evidence="18 19">
    <name type="scientific">Tribolium castaneum</name>
    <name type="common">Red flour beetle</name>
    <dbReference type="NCBI Taxonomy" id="7070"/>
    <lineage>
        <taxon>Eukaryota</taxon>
        <taxon>Metazoa</taxon>
        <taxon>Ecdysozoa</taxon>
        <taxon>Arthropoda</taxon>
        <taxon>Hexapoda</taxon>
        <taxon>Insecta</taxon>
        <taxon>Pterygota</taxon>
        <taxon>Neoptera</taxon>
        <taxon>Endopterygota</taxon>
        <taxon>Coleoptera</taxon>
        <taxon>Polyphaga</taxon>
        <taxon>Cucujiformia</taxon>
        <taxon>Tenebrionidae</taxon>
        <taxon>Tenebrionidae incertae sedis</taxon>
        <taxon>Tribolium</taxon>
    </lineage>
</organism>
<comment type="pathway">
    <text evidence="2">Cofactor biosynthesis; FMN biosynthesis; FMN from riboflavin (ATP route): step 1/1.</text>
</comment>
<dbReference type="GO" id="GO:0046872">
    <property type="term" value="F:metal ion binding"/>
    <property type="evidence" value="ECO:0007669"/>
    <property type="project" value="UniProtKB-KW"/>
</dbReference>
<dbReference type="Pfam" id="PF01687">
    <property type="entry name" value="Flavokinase"/>
    <property type="match status" value="1"/>
</dbReference>
<keyword evidence="6" id="KW-0288">FMN</keyword>
<evidence type="ECO:0000256" key="16">
    <source>
        <dbReference type="ARBA" id="ARBA00077632"/>
    </source>
</evidence>
<evidence type="ECO:0000256" key="10">
    <source>
        <dbReference type="ARBA" id="ARBA00022777"/>
    </source>
</evidence>
<comment type="function">
    <text evidence="15">Catalyzes the phosphorylation of riboflavin (vitamin B2) to form flavin-mononucleotide (FMN), hence rate-limiting enzyme in the synthesis of FAD. Essential for TNF-induced reactive oxygen species (ROS) production. Through its interaction with both TNFRSF1A and CYBA, physically and functionally couples TNFRSF1A to NADPH oxidase. TNF-activation of RFK may enhance the incorporation of FAD in NADPH oxidase, a critical step for the assembly and activation of NADPH oxidase.</text>
</comment>
<keyword evidence="12" id="KW-0067">ATP-binding</keyword>
<name>D6WPU2_TRICA</name>
<dbReference type="EC" id="2.7.1.26" evidence="3"/>
<keyword evidence="7" id="KW-0808">Transferase</keyword>
<comment type="catalytic activity">
    <reaction evidence="14">
        <text>riboflavin + ATP = FMN + ADP + H(+)</text>
        <dbReference type="Rhea" id="RHEA:14357"/>
        <dbReference type="ChEBI" id="CHEBI:15378"/>
        <dbReference type="ChEBI" id="CHEBI:30616"/>
        <dbReference type="ChEBI" id="CHEBI:57986"/>
        <dbReference type="ChEBI" id="CHEBI:58210"/>
        <dbReference type="ChEBI" id="CHEBI:456216"/>
        <dbReference type="EC" id="2.7.1.26"/>
    </reaction>
    <physiologicalReaction direction="left-to-right" evidence="14">
        <dbReference type="Rhea" id="RHEA:14358"/>
    </physiologicalReaction>
</comment>
<comment type="cofactor">
    <cofactor evidence="1">
        <name>Zn(2+)</name>
        <dbReference type="ChEBI" id="CHEBI:29105"/>
    </cofactor>
</comment>
<dbReference type="Gene3D" id="2.40.30.30">
    <property type="entry name" value="Riboflavin kinase-like"/>
    <property type="match status" value="1"/>
</dbReference>
<evidence type="ECO:0000256" key="5">
    <source>
        <dbReference type="ARBA" id="ARBA00022630"/>
    </source>
</evidence>
<evidence type="ECO:0000256" key="13">
    <source>
        <dbReference type="ARBA" id="ARBA00029789"/>
    </source>
</evidence>
<dbReference type="AlphaFoldDB" id="D6WPU2"/>
<evidence type="ECO:0000256" key="7">
    <source>
        <dbReference type="ARBA" id="ARBA00022679"/>
    </source>
</evidence>
<keyword evidence="10 18" id="KW-0418">Kinase</keyword>
<dbReference type="PANTHER" id="PTHR22749:SF6">
    <property type="entry name" value="RIBOFLAVIN KINASE"/>
    <property type="match status" value="1"/>
</dbReference>
<dbReference type="InterPro" id="IPR015865">
    <property type="entry name" value="Riboflavin_kinase_bac/euk"/>
</dbReference>
<sequence length="174" mass="19960">MTGFSVFSRLQVSQTLRKLQPQRCTQMTNRGLPHFAQGKVVKGFGRGSKELGIPTANFDEDVVGNLPEETEPGVYFGFAQIENGPIYKMVMSVGWNPFYKNTKKSMETYIIHKFDEDFYGKILKVVMLGYLRSEKDFKSVEDLIQAINNDVLEAQTKLDEEQFAKYKCDHFFTS</sequence>
<feature type="domain" description="Riboflavin kinase" evidence="17">
    <location>
        <begin position="29"/>
        <end position="159"/>
    </location>
</feature>
<proteinExistence type="predicted"/>
<dbReference type="HOGENOM" id="CLU_048437_3_3_1"/>
<evidence type="ECO:0000256" key="12">
    <source>
        <dbReference type="ARBA" id="ARBA00022840"/>
    </source>
</evidence>
<dbReference type="STRING" id="7070.D6WPU2"/>
<dbReference type="InterPro" id="IPR023465">
    <property type="entry name" value="Riboflavin_kinase_dom_sf"/>
</dbReference>
<dbReference type="UniPathway" id="UPA00276">
    <property type="reaction ID" value="UER00406"/>
</dbReference>
<dbReference type="GO" id="GO:0008531">
    <property type="term" value="F:riboflavin kinase activity"/>
    <property type="evidence" value="ECO:0000318"/>
    <property type="project" value="GO_Central"/>
</dbReference>
<dbReference type="OMA" id="FDCEVAR"/>
<accession>D6WPU2</accession>
<keyword evidence="5" id="KW-0285">Flavoprotein</keyword>
<dbReference type="eggNOG" id="KOG3110">
    <property type="taxonomic scope" value="Eukaryota"/>
</dbReference>
<keyword evidence="11" id="KW-0862">Zinc</keyword>
<dbReference type="GO" id="GO:0009398">
    <property type="term" value="P:FMN biosynthetic process"/>
    <property type="evidence" value="ECO:0000318"/>
    <property type="project" value="GO_Central"/>
</dbReference>
<dbReference type="InParanoid" id="D6WPU2"/>
<keyword evidence="8" id="KW-0479">Metal-binding</keyword>
<evidence type="ECO:0000256" key="1">
    <source>
        <dbReference type="ARBA" id="ARBA00001947"/>
    </source>
</evidence>
<protein>
    <recommendedName>
        <fullName evidence="4">Riboflavin kinase</fullName>
        <ecNumber evidence="3">2.7.1.26</ecNumber>
    </recommendedName>
    <alternativeName>
        <fullName evidence="16">ATP:riboflavin 5'-phosphotransferase</fullName>
    </alternativeName>
    <alternativeName>
        <fullName evidence="13">Flavokinase</fullName>
    </alternativeName>
</protein>
<evidence type="ECO:0000313" key="18">
    <source>
        <dbReference type="EMBL" id="EFA06175.2"/>
    </source>
</evidence>
<dbReference type="GO" id="GO:0006771">
    <property type="term" value="P:riboflavin metabolic process"/>
    <property type="evidence" value="ECO:0000318"/>
    <property type="project" value="GO_Central"/>
</dbReference>
<dbReference type="SMART" id="SM00904">
    <property type="entry name" value="Flavokinase"/>
    <property type="match status" value="1"/>
</dbReference>
<evidence type="ECO:0000256" key="11">
    <source>
        <dbReference type="ARBA" id="ARBA00022833"/>
    </source>
</evidence>
<evidence type="ECO:0000259" key="17">
    <source>
        <dbReference type="SMART" id="SM00904"/>
    </source>
</evidence>
<dbReference type="OrthoDB" id="276388at2759"/>
<dbReference type="PANTHER" id="PTHR22749">
    <property type="entry name" value="RIBOFLAVIN KINASE/FMN ADENYLYLTRANSFERASE"/>
    <property type="match status" value="1"/>
</dbReference>
<dbReference type="SUPFAM" id="SSF82114">
    <property type="entry name" value="Riboflavin kinase-like"/>
    <property type="match status" value="1"/>
</dbReference>
<evidence type="ECO:0000256" key="15">
    <source>
        <dbReference type="ARBA" id="ARBA00054097"/>
    </source>
</evidence>
<reference evidence="18 19" key="1">
    <citation type="journal article" date="2008" name="Nature">
        <title>The genome of the model beetle and pest Tribolium castaneum.</title>
        <authorList>
            <consortium name="Tribolium Genome Sequencing Consortium"/>
            <person name="Richards S."/>
            <person name="Gibbs R.A."/>
            <person name="Weinstock G.M."/>
            <person name="Brown S.J."/>
            <person name="Denell R."/>
            <person name="Beeman R.W."/>
            <person name="Gibbs R."/>
            <person name="Beeman R.W."/>
            <person name="Brown S.J."/>
            <person name="Bucher G."/>
            <person name="Friedrich M."/>
            <person name="Grimmelikhuijzen C.J."/>
            <person name="Klingler M."/>
            <person name="Lorenzen M."/>
            <person name="Richards S."/>
            <person name="Roth S."/>
            <person name="Schroder R."/>
            <person name="Tautz D."/>
            <person name="Zdobnov E.M."/>
            <person name="Muzny D."/>
            <person name="Gibbs R.A."/>
            <person name="Weinstock G.M."/>
            <person name="Attaway T."/>
            <person name="Bell S."/>
            <person name="Buhay C.J."/>
            <person name="Chandrabose M.N."/>
            <person name="Chavez D."/>
            <person name="Clerk-Blankenburg K.P."/>
            <person name="Cree A."/>
            <person name="Dao M."/>
            <person name="Davis C."/>
            <person name="Chacko J."/>
            <person name="Dinh H."/>
            <person name="Dugan-Rocha S."/>
            <person name="Fowler G."/>
            <person name="Garner T.T."/>
            <person name="Garnes J."/>
            <person name="Gnirke A."/>
            <person name="Hawes A."/>
            <person name="Hernandez J."/>
            <person name="Hines S."/>
            <person name="Holder M."/>
            <person name="Hume J."/>
            <person name="Jhangiani S.N."/>
            <person name="Joshi V."/>
            <person name="Khan Z.M."/>
            <person name="Jackson L."/>
            <person name="Kovar C."/>
            <person name="Kowis A."/>
            <person name="Lee S."/>
            <person name="Lewis L.R."/>
            <person name="Margolis J."/>
            <person name="Morgan M."/>
            <person name="Nazareth L.V."/>
            <person name="Nguyen N."/>
            <person name="Okwuonu G."/>
            <person name="Parker D."/>
            <person name="Richards S."/>
            <person name="Ruiz S.J."/>
            <person name="Santibanez J."/>
            <person name="Savard J."/>
            <person name="Scherer S.E."/>
            <person name="Schneider B."/>
            <person name="Sodergren E."/>
            <person name="Tautz D."/>
            <person name="Vattahil S."/>
            <person name="Villasana D."/>
            <person name="White C.S."/>
            <person name="Wright R."/>
            <person name="Park Y."/>
            <person name="Beeman R.W."/>
            <person name="Lord J."/>
            <person name="Oppert B."/>
            <person name="Lorenzen M."/>
            <person name="Brown S."/>
            <person name="Wang L."/>
            <person name="Savard J."/>
            <person name="Tautz D."/>
            <person name="Richards S."/>
            <person name="Weinstock G."/>
            <person name="Gibbs R.A."/>
            <person name="Liu Y."/>
            <person name="Worley K."/>
            <person name="Weinstock G."/>
            <person name="Elsik C.G."/>
            <person name="Reese J.T."/>
            <person name="Elhaik E."/>
            <person name="Landan G."/>
            <person name="Graur D."/>
            <person name="Arensburger P."/>
            <person name="Atkinson P."/>
            <person name="Beeman R.W."/>
            <person name="Beidler J."/>
            <person name="Brown S.J."/>
            <person name="Demuth J.P."/>
            <person name="Drury D.W."/>
            <person name="Du Y.Z."/>
            <person name="Fujiwara H."/>
            <person name="Lorenzen M."/>
            <person name="Maselli V."/>
            <person name="Osanai M."/>
            <person name="Park Y."/>
            <person name="Robertson H.M."/>
            <person name="Tu Z."/>
            <person name="Wang J.J."/>
            <person name="Wang S."/>
            <person name="Richards S."/>
            <person name="Song H."/>
            <person name="Zhang L."/>
            <person name="Sodergren E."/>
            <person name="Werner D."/>
            <person name="Stanke M."/>
            <person name="Morgenstern B."/>
            <person name="Solovyev V."/>
            <person name="Kosarev P."/>
            <person name="Brown G."/>
            <person name="Chen H.C."/>
            <person name="Ermolaeva O."/>
            <person name="Hlavina W."/>
            <person name="Kapustin Y."/>
            <person name="Kiryutin B."/>
            <person name="Kitts P."/>
            <person name="Maglott D."/>
            <person name="Pruitt K."/>
            <person name="Sapojnikov V."/>
            <person name="Souvorov A."/>
            <person name="Mackey A.J."/>
            <person name="Waterhouse R.M."/>
            <person name="Wyder S."/>
            <person name="Zdobnov E.M."/>
            <person name="Zdobnov E.M."/>
            <person name="Wyder S."/>
            <person name="Kriventseva E.V."/>
            <person name="Kadowaki T."/>
            <person name="Bork P."/>
            <person name="Aranda M."/>
            <person name="Bao R."/>
            <person name="Beermann A."/>
            <person name="Berns N."/>
            <person name="Bolognesi R."/>
            <person name="Bonneton F."/>
            <person name="Bopp D."/>
            <person name="Brown S.J."/>
            <person name="Bucher G."/>
            <person name="Butts T."/>
            <person name="Chaumot A."/>
            <person name="Denell R.E."/>
            <person name="Ferrier D.E."/>
            <person name="Friedrich M."/>
            <person name="Gordon C.M."/>
            <person name="Jindra M."/>
            <person name="Klingler M."/>
            <person name="Lan Q."/>
            <person name="Lattorff H.M."/>
            <person name="Laudet V."/>
            <person name="von Levetsow C."/>
            <person name="Liu Z."/>
            <person name="Lutz R."/>
            <person name="Lynch J.A."/>
            <person name="da Fonseca R.N."/>
            <person name="Posnien N."/>
            <person name="Reuter R."/>
            <person name="Roth S."/>
            <person name="Savard J."/>
            <person name="Schinko J.B."/>
            <person name="Schmitt C."/>
            <person name="Schoppmeier M."/>
            <person name="Schroder R."/>
            <person name="Shippy T.D."/>
            <person name="Simonnet F."/>
            <person name="Marques-Souza H."/>
            <person name="Tautz D."/>
            <person name="Tomoyasu Y."/>
            <person name="Trauner J."/>
            <person name="Van der Zee M."/>
            <person name="Vervoort M."/>
            <person name="Wittkopp N."/>
            <person name="Wimmer E.A."/>
            <person name="Yang X."/>
            <person name="Jones A.K."/>
            <person name="Sattelle D.B."/>
            <person name="Ebert P.R."/>
            <person name="Nelson D."/>
            <person name="Scott J.G."/>
            <person name="Beeman R.W."/>
            <person name="Muthukrishnan S."/>
            <person name="Kramer K.J."/>
            <person name="Arakane Y."/>
            <person name="Beeman R.W."/>
            <person name="Zhu Q."/>
            <person name="Hogenkamp D."/>
            <person name="Dixit R."/>
            <person name="Oppert B."/>
            <person name="Jiang H."/>
            <person name="Zou Z."/>
            <person name="Marshall J."/>
            <person name="Elpidina E."/>
            <person name="Vinokurov K."/>
            <person name="Oppert C."/>
            <person name="Zou Z."/>
            <person name="Evans J."/>
            <person name="Lu Z."/>
            <person name="Zhao P."/>
            <person name="Sumathipala N."/>
            <person name="Altincicek B."/>
            <person name="Vilcinskas A."/>
            <person name="Williams M."/>
            <person name="Hultmark D."/>
            <person name="Hetru C."/>
            <person name="Jiang H."/>
            <person name="Grimmelikhuijzen C.J."/>
            <person name="Hauser F."/>
            <person name="Cazzamali G."/>
            <person name="Williamson M."/>
            <person name="Park Y."/>
            <person name="Li B."/>
            <person name="Tanaka Y."/>
            <person name="Predel R."/>
            <person name="Neupert S."/>
            <person name="Schachtner J."/>
            <person name="Verleyen P."/>
            <person name="Raible F."/>
            <person name="Bork P."/>
            <person name="Friedrich M."/>
            <person name="Walden K.K."/>
            <person name="Robertson H.M."/>
            <person name="Angeli S."/>
            <person name="Foret S."/>
            <person name="Bucher G."/>
            <person name="Schuetz S."/>
            <person name="Maleszka R."/>
            <person name="Wimmer E.A."/>
            <person name="Beeman R.W."/>
            <person name="Lorenzen M."/>
            <person name="Tomoyasu Y."/>
            <person name="Miller S.C."/>
            <person name="Grossmann D."/>
            <person name="Bucher G."/>
        </authorList>
    </citation>
    <scope>NUCLEOTIDE SEQUENCE [LARGE SCALE GENOMIC DNA]</scope>
    <source>
        <strain evidence="18 19">Georgia GA2</strain>
    </source>
</reference>
<evidence type="ECO:0000313" key="19">
    <source>
        <dbReference type="Proteomes" id="UP000007266"/>
    </source>
</evidence>
<dbReference type="FunCoup" id="D6WPU2">
    <property type="interactions" value="941"/>
</dbReference>
<dbReference type="Proteomes" id="UP000007266">
    <property type="component" value="Linkage group 7"/>
</dbReference>
<evidence type="ECO:0000256" key="2">
    <source>
        <dbReference type="ARBA" id="ARBA00005201"/>
    </source>
</evidence>
<evidence type="ECO:0000256" key="9">
    <source>
        <dbReference type="ARBA" id="ARBA00022741"/>
    </source>
</evidence>
<dbReference type="GO" id="GO:0005739">
    <property type="term" value="C:mitochondrion"/>
    <property type="evidence" value="ECO:0000318"/>
    <property type="project" value="GO_Central"/>
</dbReference>
<evidence type="ECO:0000256" key="3">
    <source>
        <dbReference type="ARBA" id="ARBA00012105"/>
    </source>
</evidence>
<keyword evidence="19" id="KW-1185">Reference proteome</keyword>
<gene>
    <name evidence="18" type="primary">AUGUSTUS-3.0.2_09022</name>
    <name evidence="18" type="ORF">TcasGA2_TC009022</name>
</gene>
<keyword evidence="9" id="KW-0547">Nucleotide-binding</keyword>